<evidence type="ECO:0000256" key="1">
    <source>
        <dbReference type="SAM" id="MobiDB-lite"/>
    </source>
</evidence>
<gene>
    <name evidence="2" type="ORF">M9Y10_033862</name>
</gene>
<protein>
    <submittedName>
        <fullName evidence="2">Uncharacterized protein</fullName>
    </submittedName>
</protein>
<dbReference type="EMBL" id="JAPFFF010000005">
    <property type="protein sequence ID" value="KAK8889118.1"/>
    <property type="molecule type" value="Genomic_DNA"/>
</dbReference>
<organism evidence="2 3">
    <name type="scientific">Tritrichomonas musculus</name>
    <dbReference type="NCBI Taxonomy" id="1915356"/>
    <lineage>
        <taxon>Eukaryota</taxon>
        <taxon>Metamonada</taxon>
        <taxon>Parabasalia</taxon>
        <taxon>Tritrichomonadida</taxon>
        <taxon>Tritrichomonadidae</taxon>
        <taxon>Tritrichomonas</taxon>
    </lineage>
</organism>
<keyword evidence="3" id="KW-1185">Reference proteome</keyword>
<feature type="region of interest" description="Disordered" evidence="1">
    <location>
        <begin position="901"/>
        <end position="929"/>
    </location>
</feature>
<reference evidence="2 3" key="1">
    <citation type="submission" date="2024-04" db="EMBL/GenBank/DDBJ databases">
        <title>Tritrichomonas musculus Genome.</title>
        <authorList>
            <person name="Alves-Ferreira E."/>
            <person name="Grigg M."/>
            <person name="Lorenzi H."/>
            <person name="Galac M."/>
        </authorList>
    </citation>
    <scope>NUCLEOTIDE SEQUENCE [LARGE SCALE GENOMIC DNA]</scope>
    <source>
        <strain evidence="2 3">EAF2021</strain>
    </source>
</reference>
<feature type="compositionally biased region" description="Basic and acidic residues" evidence="1">
    <location>
        <begin position="260"/>
        <end position="270"/>
    </location>
</feature>
<dbReference type="Proteomes" id="UP001470230">
    <property type="component" value="Unassembled WGS sequence"/>
</dbReference>
<comment type="caution">
    <text evidence="2">The sequence shown here is derived from an EMBL/GenBank/DDBJ whole genome shotgun (WGS) entry which is preliminary data.</text>
</comment>
<feature type="compositionally biased region" description="Acidic residues" evidence="1">
    <location>
        <begin position="901"/>
        <end position="925"/>
    </location>
</feature>
<accession>A0ABR2KDB2</accession>
<feature type="compositionally biased region" description="Basic and acidic residues" evidence="1">
    <location>
        <begin position="223"/>
        <end position="235"/>
    </location>
</feature>
<feature type="region of interest" description="Disordered" evidence="1">
    <location>
        <begin position="218"/>
        <end position="270"/>
    </location>
</feature>
<evidence type="ECO:0000313" key="2">
    <source>
        <dbReference type="EMBL" id="KAK8889118.1"/>
    </source>
</evidence>
<sequence>MDPLYKIINYIFNKHGFKNEDITYESFFENGLSFPKLVEIAFNSEVPFIIKKPKFDLQRSSNNTNAFKFLYKNSDEIKINFPMHQNKQEKEGILKLILTKYIFKIDQNEIKNEVNLILIPLGIKYDTYNNMINFECLGYLLQALTKEQVKHNTINFANIEPIFKKLNVPFVINESSLSENSYSFFIQIKIILDILDSQINQINTELNDLLEYYTNKSLTPKTPKADENSKSDTPKSSKATPPPISKPTKQPKSIFTRGQKSSEKVGHDIDNIKDDQKEVLERFDALPVLDDFSPTDSKSDNGQLNGKDNINEILNELTKTLKNSKSDGIQKVDKKDGKTKKKKSRGYSKIDILNDDPISELNDNCLLEVIKTIFRDNKNSDDFKSLKDVSIPTFVSFFFGKDPDLRIAIDDGSNNDEVNCNILEFLKEKSPIFEAILLNFNLEENEKGFVSNLYIFYTTFLNCFYVKRTRQTALEITAKIMNFFNDGKDTEKIDEIKNYSDFEQSILYDWNTYYMLFLYNDQEFCKKENAELEFKHDIICILRNVDNNDLQYIDMNLLYIQMHLILDEIESKNLLSELKDLNNSNPIDPMVIERQRLDYQEFINDPYKAQSVMSFELRKKNRITKDFVSFYEAHLKPNSKPDKFGNRKQQIGSARSYKDFWDPVDDSFIYDEGILISKNDTETRKGDWNGTINRYQSFVSRVKYTKYTTKIYELPLKQTKLYKFFIYDEIKREWKRDLNSINSMSKDQIFKQSKMKISLVFFSNSNANDIQSFTSKLITFSNPRIMNDSISVLGFCENAITIFKYEITELESSDIKPVFLFLNVPESKKNRKDLPMIIFRLYYFMSIINHIEIVILNKEHFNDQLKIIRMINNIKYSYKTHHQTSTDNSYTSLSYSTDIPFDDNSSDGDEDFVAQNKEEDEEEEEERRCNRNITTPAVFGGDVFSKIVGRFSDLRRYIFLVNDNSIHDDFNETSQSLLFRYINDMIYQDKHSSKEGNVNLTFKINYININEPKTFRDFLDNFIQYVNDSNENCEDAIKKTSCTKTSLVSSMYLKIKSKKDYQEELKKCINIRYGQLLKESNGEQNELEILSKLKKELIQSCPLVDDSYNNSCNACIKESIDEIISRNDGYMSRSLRTSSNEHLRYLGQVINNEKYWTDDEKDWIKKNYINFMENEFFTMIKVYYTEIYRVHAFEKIKPDFDKIVEEGIQLIDQKFVEFKNNLDKNNKQKTVDLDVTMRSATNYTIKETENVRQIKVEAQSSNWEDEIGQDY</sequence>
<evidence type="ECO:0000313" key="3">
    <source>
        <dbReference type="Proteomes" id="UP001470230"/>
    </source>
</evidence>
<proteinExistence type="predicted"/>
<feature type="compositionally biased region" description="Polar residues" evidence="1">
    <location>
        <begin position="247"/>
        <end position="259"/>
    </location>
</feature>
<name>A0ABR2KDB2_9EUKA</name>